<evidence type="ECO:0000313" key="1">
    <source>
        <dbReference type="EMBL" id="QHT01279.1"/>
    </source>
</evidence>
<sequence length="61" mass="7235">MSIFYCPEWLARKLPRNLNAPIFDHSMLPPRDLNGQILIIIGKRIIVICYEKKLIHKNIIY</sequence>
<accession>A0A6C0CC79</accession>
<reference evidence="1" key="1">
    <citation type="journal article" date="2020" name="Nature">
        <title>Giant virus diversity and host interactions through global metagenomics.</title>
        <authorList>
            <person name="Schulz F."/>
            <person name="Roux S."/>
            <person name="Paez-Espino D."/>
            <person name="Jungbluth S."/>
            <person name="Walsh D.A."/>
            <person name="Denef V.J."/>
            <person name="McMahon K.D."/>
            <person name="Konstantinidis K.T."/>
            <person name="Eloe-Fadrosh E.A."/>
            <person name="Kyrpides N.C."/>
            <person name="Woyke T."/>
        </authorList>
    </citation>
    <scope>NUCLEOTIDE SEQUENCE</scope>
    <source>
        <strain evidence="1">GVMAG-M-3300020192-26</strain>
    </source>
</reference>
<dbReference type="EMBL" id="MN739368">
    <property type="protein sequence ID" value="QHT01279.1"/>
    <property type="molecule type" value="Genomic_DNA"/>
</dbReference>
<organism evidence="1">
    <name type="scientific">viral metagenome</name>
    <dbReference type="NCBI Taxonomy" id="1070528"/>
    <lineage>
        <taxon>unclassified sequences</taxon>
        <taxon>metagenomes</taxon>
        <taxon>organismal metagenomes</taxon>
    </lineage>
</organism>
<proteinExistence type="predicted"/>
<name>A0A6C0CC79_9ZZZZ</name>
<protein>
    <submittedName>
        <fullName evidence="1">Uncharacterized protein</fullName>
    </submittedName>
</protein>
<dbReference type="AlphaFoldDB" id="A0A6C0CC79"/>